<protein>
    <submittedName>
        <fullName evidence="2">Uncharacterized protein</fullName>
    </submittedName>
</protein>
<accession>A0ABR3LIV5</accession>
<dbReference type="EMBL" id="JAYMGO010000021">
    <property type="protein sequence ID" value="KAL1252816.1"/>
    <property type="molecule type" value="Genomic_DNA"/>
</dbReference>
<proteinExistence type="predicted"/>
<sequence>MAMSERRVLGKALHLHLMAASRSPFSLVRGSSPLRHVGVVQRAERISRARLLSRSFLSTAPTPSAPSSPSRQSQSQQQ</sequence>
<feature type="region of interest" description="Disordered" evidence="1">
    <location>
        <begin position="54"/>
        <end position="78"/>
    </location>
</feature>
<dbReference type="Proteomes" id="UP001558613">
    <property type="component" value="Unassembled WGS sequence"/>
</dbReference>
<organism evidence="2 3">
    <name type="scientific">Cirrhinus molitorella</name>
    <name type="common">mud carp</name>
    <dbReference type="NCBI Taxonomy" id="172907"/>
    <lineage>
        <taxon>Eukaryota</taxon>
        <taxon>Metazoa</taxon>
        <taxon>Chordata</taxon>
        <taxon>Craniata</taxon>
        <taxon>Vertebrata</taxon>
        <taxon>Euteleostomi</taxon>
        <taxon>Actinopterygii</taxon>
        <taxon>Neopterygii</taxon>
        <taxon>Teleostei</taxon>
        <taxon>Ostariophysi</taxon>
        <taxon>Cypriniformes</taxon>
        <taxon>Cyprinidae</taxon>
        <taxon>Labeoninae</taxon>
        <taxon>Labeonini</taxon>
        <taxon>Cirrhinus</taxon>
    </lineage>
</organism>
<keyword evidence="3" id="KW-1185">Reference proteome</keyword>
<evidence type="ECO:0000313" key="2">
    <source>
        <dbReference type="EMBL" id="KAL1252816.1"/>
    </source>
</evidence>
<evidence type="ECO:0000313" key="3">
    <source>
        <dbReference type="Proteomes" id="UP001558613"/>
    </source>
</evidence>
<reference evidence="2 3" key="1">
    <citation type="submission" date="2023-09" db="EMBL/GenBank/DDBJ databases">
        <authorList>
            <person name="Wang M."/>
        </authorList>
    </citation>
    <scope>NUCLEOTIDE SEQUENCE [LARGE SCALE GENOMIC DNA]</scope>
    <source>
        <strain evidence="2">GT-2023</strain>
        <tissue evidence="2">Liver</tissue>
    </source>
</reference>
<comment type="caution">
    <text evidence="2">The sequence shown here is derived from an EMBL/GenBank/DDBJ whole genome shotgun (WGS) entry which is preliminary data.</text>
</comment>
<gene>
    <name evidence="2" type="ORF">QQF64_017509</name>
</gene>
<evidence type="ECO:0000256" key="1">
    <source>
        <dbReference type="SAM" id="MobiDB-lite"/>
    </source>
</evidence>
<name>A0ABR3LIV5_9TELE</name>